<dbReference type="HOGENOM" id="CLU_146776_0_1_6"/>
<dbReference type="Proteomes" id="UP000030341">
    <property type="component" value="Chromosome 1"/>
</dbReference>
<dbReference type="GO" id="GO:0035438">
    <property type="term" value="F:cyclic-di-GMP binding"/>
    <property type="evidence" value="ECO:0007669"/>
    <property type="project" value="InterPro"/>
</dbReference>
<sequence length="123" mass="13951">MQERRQFTRIIYRTPATLNYQGVDYSAELLDLSLKGALIKKPSNWPAACDLDISATLSFQLSSSDIEIEMLVALAHVENSQLGLRCEQIEIDSVTHLKRLIELNMGDEEELYRELEHLSGLAD</sequence>
<comment type="function">
    <text evidence="1">Binds the second messenger bis-(3'-5') cyclic dimeric guanosine monophosphate (c-di-GMP). Can bind two c-di-GMP molecules per monomer. May play a role in bacterial second-messenger regulated processes. Binding to c-di-GMP induces a conformational change of the C- and N-termini resulting in the exposure of a highly negative surface on one side of the protein to a possible effector protein.</text>
</comment>
<dbReference type="AlphaFoldDB" id="A0A0A7EHA3"/>
<keyword evidence="1" id="KW-0973">c-di-GMP</keyword>
<feature type="domain" description="PilZ" evidence="2">
    <location>
        <begin position="3"/>
        <end position="102"/>
    </location>
</feature>
<dbReference type="Gene3D" id="2.40.10.220">
    <property type="entry name" value="predicted glycosyltransferase like domains"/>
    <property type="match status" value="1"/>
</dbReference>
<evidence type="ECO:0000259" key="2">
    <source>
        <dbReference type="Pfam" id="PF07238"/>
    </source>
</evidence>
<dbReference type="RefSeq" id="WP_038642477.1">
    <property type="nucleotide sequence ID" value="NZ_CP009888.1"/>
</dbReference>
<keyword evidence="4" id="KW-1185">Reference proteome</keyword>
<organism evidence="3 4">
    <name type="scientific">Pseudoalteromonas piratica</name>
    <dbReference type="NCBI Taxonomy" id="1348114"/>
    <lineage>
        <taxon>Bacteria</taxon>
        <taxon>Pseudomonadati</taxon>
        <taxon>Pseudomonadota</taxon>
        <taxon>Gammaproteobacteria</taxon>
        <taxon>Alteromonadales</taxon>
        <taxon>Pseudoalteromonadaceae</taxon>
        <taxon>Pseudoalteromonas</taxon>
    </lineage>
</organism>
<dbReference type="InterPro" id="IPR027021">
    <property type="entry name" value="C-di-GMP_BP_PA4608"/>
</dbReference>
<dbReference type="EMBL" id="CP009888">
    <property type="protein sequence ID" value="AIY66035.1"/>
    <property type="molecule type" value="Genomic_DNA"/>
</dbReference>
<evidence type="ECO:0000313" key="3">
    <source>
        <dbReference type="EMBL" id="AIY66035.1"/>
    </source>
</evidence>
<name>A0A0A7EHA3_9GAMM</name>
<dbReference type="OrthoDB" id="5298508at2"/>
<keyword evidence="1" id="KW-0547">Nucleotide-binding</keyword>
<accession>A0A0A7EHA3</accession>
<dbReference type="SUPFAM" id="SSF141371">
    <property type="entry name" value="PilZ domain-like"/>
    <property type="match status" value="1"/>
</dbReference>
<comment type="subunit">
    <text evidence="1">Monomer in both c-di-GMP-bound and free forms.</text>
</comment>
<evidence type="ECO:0000256" key="1">
    <source>
        <dbReference type="PIRNR" id="PIRNR028141"/>
    </source>
</evidence>
<evidence type="ECO:0000313" key="4">
    <source>
        <dbReference type="Proteomes" id="UP000030341"/>
    </source>
</evidence>
<dbReference type="InterPro" id="IPR009875">
    <property type="entry name" value="PilZ_domain"/>
</dbReference>
<dbReference type="PIRSF" id="PIRSF028141">
    <property type="entry name" value="C-di-GMP_BP_PA4608"/>
    <property type="match status" value="1"/>
</dbReference>
<protein>
    <recommendedName>
        <fullName evidence="1">Cyclic diguanosine monophosphate-binding protein</fullName>
        <shortName evidence="1">c-di-GMP-binding protein</shortName>
    </recommendedName>
    <alternativeName>
        <fullName evidence="1">Pilz domain-containing protein</fullName>
    </alternativeName>
</protein>
<dbReference type="Pfam" id="PF07238">
    <property type="entry name" value="PilZ"/>
    <property type="match status" value="1"/>
</dbReference>
<dbReference type="STRING" id="1348114.OM33_13625"/>
<proteinExistence type="predicted"/>
<dbReference type="KEGG" id="pseo:OM33_13625"/>
<gene>
    <name evidence="3" type="ORF">OM33_13625</name>
</gene>
<reference evidence="3 4" key="1">
    <citation type="submission" date="2014-11" db="EMBL/GenBank/DDBJ databases">
        <title>Complete Genome Sequence of Pseudoalteromonas sp. Strain OCN003 Isolated from Kaneohe Bay, Oahu, Hawaii.</title>
        <authorList>
            <person name="Beurmann S."/>
            <person name="Videau P."/>
            <person name="Ushijima B."/>
            <person name="Smith A.M."/>
            <person name="Aeby G.S."/>
            <person name="Callahan S.M."/>
            <person name="Belcaid M."/>
        </authorList>
    </citation>
    <scope>NUCLEOTIDE SEQUENCE [LARGE SCALE GENOMIC DNA]</scope>
    <source>
        <strain evidence="3 4">OCN003</strain>
    </source>
</reference>
<dbReference type="eggNOG" id="ENOG5032YUI">
    <property type="taxonomic scope" value="Bacteria"/>
</dbReference>